<evidence type="ECO:0000313" key="1">
    <source>
        <dbReference type="EMBL" id="JAI01949.1"/>
    </source>
</evidence>
<dbReference type="AlphaFoldDB" id="A0A0E9XJT6"/>
<protein>
    <submittedName>
        <fullName evidence="1">Uncharacterized protein</fullName>
    </submittedName>
</protein>
<dbReference type="EMBL" id="GBXM01006629">
    <property type="protein sequence ID" value="JAI01949.1"/>
    <property type="molecule type" value="Transcribed_RNA"/>
</dbReference>
<accession>A0A0E9XJT6</accession>
<name>A0A0E9XJT6_ANGAN</name>
<sequence>MMYNQSYLVSEIPIKISMIFHSDIVNPHSNYCHLCTNSVQNPTGM</sequence>
<proteinExistence type="predicted"/>
<reference evidence="1" key="1">
    <citation type="submission" date="2014-11" db="EMBL/GenBank/DDBJ databases">
        <authorList>
            <person name="Amaro Gonzalez C."/>
        </authorList>
    </citation>
    <scope>NUCLEOTIDE SEQUENCE</scope>
</reference>
<reference evidence="1" key="2">
    <citation type="journal article" date="2015" name="Fish Shellfish Immunol.">
        <title>Early steps in the European eel (Anguilla anguilla)-Vibrio vulnificus interaction in the gills: Role of the RtxA13 toxin.</title>
        <authorList>
            <person name="Callol A."/>
            <person name="Pajuelo D."/>
            <person name="Ebbesson L."/>
            <person name="Teles M."/>
            <person name="MacKenzie S."/>
            <person name="Amaro C."/>
        </authorList>
    </citation>
    <scope>NUCLEOTIDE SEQUENCE</scope>
</reference>
<organism evidence="1">
    <name type="scientific">Anguilla anguilla</name>
    <name type="common">European freshwater eel</name>
    <name type="synonym">Muraena anguilla</name>
    <dbReference type="NCBI Taxonomy" id="7936"/>
    <lineage>
        <taxon>Eukaryota</taxon>
        <taxon>Metazoa</taxon>
        <taxon>Chordata</taxon>
        <taxon>Craniata</taxon>
        <taxon>Vertebrata</taxon>
        <taxon>Euteleostomi</taxon>
        <taxon>Actinopterygii</taxon>
        <taxon>Neopterygii</taxon>
        <taxon>Teleostei</taxon>
        <taxon>Anguilliformes</taxon>
        <taxon>Anguillidae</taxon>
        <taxon>Anguilla</taxon>
    </lineage>
</organism>